<sequence length="153" mass="17485">MAGEQISLIPEAKVLASTMTKINKVSRAAFSCRDFIRMGLDHYLHRIHLYSECHESCFVIAMILIDRVLEEYRASSKSLPFNVYTLCLSSVVLAIKLTEDDACNNEFYARLGGVSNQEMLELELQLLQLIDFNLVISKEEFTSYQREMASYQG</sequence>
<dbReference type="Gene3D" id="1.10.472.10">
    <property type="entry name" value="Cyclin-like"/>
    <property type="match status" value="1"/>
</dbReference>
<dbReference type="AlphaFoldDB" id="A0AAD1TYJ4"/>
<dbReference type="EMBL" id="CAMPGE010000120">
    <property type="protein sequence ID" value="CAI2358842.1"/>
    <property type="molecule type" value="Genomic_DNA"/>
</dbReference>
<proteinExistence type="predicted"/>
<dbReference type="InterPro" id="IPR036915">
    <property type="entry name" value="Cyclin-like_sf"/>
</dbReference>
<keyword evidence="3" id="KW-1185">Reference proteome</keyword>
<dbReference type="PANTHER" id="PTHR15615">
    <property type="match status" value="1"/>
</dbReference>
<protein>
    <recommendedName>
        <fullName evidence="1">Cyclin-like domain-containing protein</fullName>
    </recommendedName>
</protein>
<organism evidence="2 3">
    <name type="scientific">Euplotes crassus</name>
    <dbReference type="NCBI Taxonomy" id="5936"/>
    <lineage>
        <taxon>Eukaryota</taxon>
        <taxon>Sar</taxon>
        <taxon>Alveolata</taxon>
        <taxon>Ciliophora</taxon>
        <taxon>Intramacronucleata</taxon>
        <taxon>Spirotrichea</taxon>
        <taxon>Hypotrichia</taxon>
        <taxon>Euplotida</taxon>
        <taxon>Euplotidae</taxon>
        <taxon>Moneuplotes</taxon>
    </lineage>
</organism>
<dbReference type="PANTHER" id="PTHR15615:SF108">
    <property type="entry name" value="PROTEIN CNPPD1"/>
    <property type="match status" value="1"/>
</dbReference>
<feature type="domain" description="Cyclin-like" evidence="1">
    <location>
        <begin position="42"/>
        <end position="128"/>
    </location>
</feature>
<evidence type="ECO:0000313" key="2">
    <source>
        <dbReference type="EMBL" id="CAI2358842.1"/>
    </source>
</evidence>
<evidence type="ECO:0000313" key="3">
    <source>
        <dbReference type="Proteomes" id="UP001295684"/>
    </source>
</evidence>
<evidence type="ECO:0000259" key="1">
    <source>
        <dbReference type="SMART" id="SM00385"/>
    </source>
</evidence>
<accession>A0AAD1TYJ4</accession>
<dbReference type="Pfam" id="PF08613">
    <property type="entry name" value="Cyclin"/>
    <property type="match status" value="1"/>
</dbReference>
<dbReference type="Proteomes" id="UP001295684">
    <property type="component" value="Unassembled WGS sequence"/>
</dbReference>
<gene>
    <name evidence="2" type="ORF">ECRASSUSDP1_LOCUS125</name>
</gene>
<dbReference type="SMART" id="SM00385">
    <property type="entry name" value="CYCLIN"/>
    <property type="match status" value="1"/>
</dbReference>
<dbReference type="GO" id="GO:0019901">
    <property type="term" value="F:protein kinase binding"/>
    <property type="evidence" value="ECO:0007669"/>
    <property type="project" value="InterPro"/>
</dbReference>
<reference evidence="2" key="1">
    <citation type="submission" date="2023-07" db="EMBL/GenBank/DDBJ databases">
        <authorList>
            <consortium name="AG Swart"/>
            <person name="Singh M."/>
            <person name="Singh A."/>
            <person name="Seah K."/>
            <person name="Emmerich C."/>
        </authorList>
    </citation>
    <scope>NUCLEOTIDE SEQUENCE</scope>
    <source>
        <strain evidence="2">DP1</strain>
    </source>
</reference>
<dbReference type="InterPro" id="IPR013763">
    <property type="entry name" value="Cyclin-like_dom"/>
</dbReference>
<name>A0AAD1TYJ4_EUPCR</name>
<dbReference type="SUPFAM" id="SSF47954">
    <property type="entry name" value="Cyclin-like"/>
    <property type="match status" value="1"/>
</dbReference>
<dbReference type="InterPro" id="IPR013922">
    <property type="entry name" value="Cyclin_PHO80-like"/>
</dbReference>
<comment type="caution">
    <text evidence="2">The sequence shown here is derived from an EMBL/GenBank/DDBJ whole genome shotgun (WGS) entry which is preliminary data.</text>
</comment>